<evidence type="ECO:0000256" key="3">
    <source>
        <dbReference type="ARBA" id="ARBA00022741"/>
    </source>
</evidence>
<dbReference type="InterPro" id="IPR003593">
    <property type="entry name" value="AAA+_ATPase"/>
</dbReference>
<dbReference type="AlphaFoldDB" id="A0A1L2ZRR6"/>
<dbReference type="PANTHER" id="PTHR43335:SF3">
    <property type="entry name" value="ABC TRANSPORTER"/>
    <property type="match status" value="1"/>
</dbReference>
<dbReference type="RefSeq" id="WP_071895250.1">
    <property type="nucleotide sequence ID" value="NZ_CP018135.1"/>
</dbReference>
<evidence type="ECO:0000313" key="7">
    <source>
        <dbReference type="Proteomes" id="UP000183530"/>
    </source>
</evidence>
<proteinExistence type="inferred from homology"/>
<name>A0A1L2ZRR6_9MICC</name>
<dbReference type="STRING" id="556325.BHE16_06675"/>
<comment type="similarity">
    <text evidence="1">Belongs to the ABC transporter superfamily.</text>
</comment>
<keyword evidence="7" id="KW-1185">Reference proteome</keyword>
<reference evidence="6 7" key="1">
    <citation type="submission" date="2016-11" db="EMBL/GenBank/DDBJ databases">
        <title>Genome sequencing of Zhihengliuella aestuarii B18 antagonistic to Plasmodiophora brassicae.</title>
        <authorList>
            <person name="Luo Y."/>
        </authorList>
    </citation>
    <scope>NUCLEOTIDE SEQUENCE [LARGE SCALE GENOMIC DNA]</scope>
    <source>
        <strain evidence="6 7">B18</strain>
    </source>
</reference>
<keyword evidence="4 6" id="KW-0067">ATP-binding</keyword>
<evidence type="ECO:0000256" key="4">
    <source>
        <dbReference type="ARBA" id="ARBA00022840"/>
    </source>
</evidence>
<dbReference type="OrthoDB" id="9804819at2"/>
<dbReference type="GO" id="GO:0005524">
    <property type="term" value="F:ATP binding"/>
    <property type="evidence" value="ECO:0007669"/>
    <property type="project" value="UniProtKB-KW"/>
</dbReference>
<sequence>MTTTERTLDVQDGIVARGLARSFGDVPAVKSIDFDAPMGQVTALVGPNGSGKTTLLLMLASLLQPDAGTITVNGITPEDNLRGVRSQIGWMPDTLGVWEQLTVTEVLVMVGQLYGMTRGAAESRAADLLELVQLQPLAKRPSRVLSRGQQQRLSLARALVHDPQILLLDEPASGLDPGARIDLRNLIRRLADAGRAVVISSHVLSELDEMADRAVFISDGRSVDVQTITEAGAQARRYALISLDETRLRTALEASGTEFGEVRRQHRQEFVVRCATEHDAAALLSGLVSTGIPITQFAPAAGALEESYVNAMQRSKEGRS</sequence>
<dbReference type="Proteomes" id="UP000183530">
    <property type="component" value="Chromosome"/>
</dbReference>
<keyword evidence="3" id="KW-0547">Nucleotide-binding</keyword>
<dbReference type="KEGG" id="nae:BHE16_06675"/>
<dbReference type="CDD" id="cd03230">
    <property type="entry name" value="ABC_DR_subfamily_A"/>
    <property type="match status" value="1"/>
</dbReference>
<dbReference type="SUPFAM" id="SSF52540">
    <property type="entry name" value="P-loop containing nucleoside triphosphate hydrolases"/>
    <property type="match status" value="1"/>
</dbReference>
<dbReference type="InterPro" id="IPR027417">
    <property type="entry name" value="P-loop_NTPase"/>
</dbReference>
<dbReference type="PANTHER" id="PTHR43335">
    <property type="entry name" value="ABC TRANSPORTER, ATP-BINDING PROTEIN"/>
    <property type="match status" value="1"/>
</dbReference>
<dbReference type="Pfam" id="PF00005">
    <property type="entry name" value="ABC_tran"/>
    <property type="match status" value="1"/>
</dbReference>
<dbReference type="InterPro" id="IPR003439">
    <property type="entry name" value="ABC_transporter-like_ATP-bd"/>
</dbReference>
<evidence type="ECO:0000313" key="6">
    <source>
        <dbReference type="EMBL" id="APF41789.1"/>
    </source>
</evidence>
<dbReference type="SMART" id="SM00382">
    <property type="entry name" value="AAA"/>
    <property type="match status" value="1"/>
</dbReference>
<evidence type="ECO:0000256" key="1">
    <source>
        <dbReference type="ARBA" id="ARBA00005417"/>
    </source>
</evidence>
<gene>
    <name evidence="6" type="ORF">BHE16_06675</name>
</gene>
<dbReference type="PROSITE" id="PS50893">
    <property type="entry name" value="ABC_TRANSPORTER_2"/>
    <property type="match status" value="1"/>
</dbReference>
<organism evidence="6 7">
    <name type="scientific">Neomicrococcus aestuarii</name>
    <dbReference type="NCBI Taxonomy" id="556325"/>
    <lineage>
        <taxon>Bacteria</taxon>
        <taxon>Bacillati</taxon>
        <taxon>Actinomycetota</taxon>
        <taxon>Actinomycetes</taxon>
        <taxon>Micrococcales</taxon>
        <taxon>Micrococcaceae</taxon>
        <taxon>Neomicrococcus</taxon>
    </lineage>
</organism>
<evidence type="ECO:0000256" key="2">
    <source>
        <dbReference type="ARBA" id="ARBA00022448"/>
    </source>
</evidence>
<accession>A0A1L2ZRR6</accession>
<dbReference type="Gene3D" id="3.40.50.300">
    <property type="entry name" value="P-loop containing nucleotide triphosphate hydrolases"/>
    <property type="match status" value="1"/>
</dbReference>
<protein>
    <submittedName>
        <fullName evidence="6">Multidrug ABC transporter ATP-binding protein</fullName>
    </submittedName>
</protein>
<evidence type="ECO:0000259" key="5">
    <source>
        <dbReference type="PROSITE" id="PS50893"/>
    </source>
</evidence>
<feature type="domain" description="ABC transporter" evidence="5">
    <location>
        <begin position="14"/>
        <end position="244"/>
    </location>
</feature>
<dbReference type="EMBL" id="CP018135">
    <property type="protein sequence ID" value="APF41789.1"/>
    <property type="molecule type" value="Genomic_DNA"/>
</dbReference>
<dbReference type="GO" id="GO:0016887">
    <property type="term" value="F:ATP hydrolysis activity"/>
    <property type="evidence" value="ECO:0007669"/>
    <property type="project" value="InterPro"/>
</dbReference>
<keyword evidence="2" id="KW-0813">Transport</keyword>